<dbReference type="AlphaFoldDB" id="A0A835H053"/>
<dbReference type="GO" id="GO:0002098">
    <property type="term" value="P:tRNA wobble uridine modification"/>
    <property type="evidence" value="ECO:0007669"/>
    <property type="project" value="TreeGrafter"/>
</dbReference>
<feature type="domain" description="MnmE helical" evidence="4">
    <location>
        <begin position="62"/>
        <end position="254"/>
    </location>
</feature>
<feature type="transmembrane region" description="Helical" evidence="3">
    <location>
        <begin position="170"/>
        <end position="191"/>
    </location>
</feature>
<gene>
    <name evidence="5" type="ORF">IFM89_028634</name>
</gene>
<keyword evidence="2" id="KW-0342">GTP-binding</keyword>
<reference evidence="5 6" key="1">
    <citation type="submission" date="2020-10" db="EMBL/GenBank/DDBJ databases">
        <title>The Coptis chinensis genome and diversification of protoberbering-type alkaloids.</title>
        <authorList>
            <person name="Wang B."/>
            <person name="Shu S."/>
            <person name="Song C."/>
            <person name="Liu Y."/>
        </authorList>
    </citation>
    <scope>NUCLEOTIDE SEQUENCE [LARGE SCALE GENOMIC DNA]</scope>
    <source>
        <strain evidence="5">HL-2020</strain>
        <tissue evidence="5">Leaf</tissue>
    </source>
</reference>
<dbReference type="InterPro" id="IPR027417">
    <property type="entry name" value="P-loop_NTPase"/>
</dbReference>
<dbReference type="SUPFAM" id="SSF116878">
    <property type="entry name" value="TrmE connector domain"/>
    <property type="match status" value="1"/>
</dbReference>
<dbReference type="InterPro" id="IPR027368">
    <property type="entry name" value="MnmE_dom2"/>
</dbReference>
<proteinExistence type="predicted"/>
<dbReference type="GO" id="GO:0030488">
    <property type="term" value="P:tRNA methylation"/>
    <property type="evidence" value="ECO:0007669"/>
    <property type="project" value="TreeGrafter"/>
</dbReference>
<dbReference type="EMBL" id="JADFTS010000009">
    <property type="protein sequence ID" value="KAF9589725.1"/>
    <property type="molecule type" value="Genomic_DNA"/>
</dbReference>
<dbReference type="CDD" id="cd04164">
    <property type="entry name" value="trmE"/>
    <property type="match status" value="1"/>
</dbReference>
<sequence>MHLNHAMFPFSMQSEKAIVTEIAGTTRDVVEASINVHGIPITLLDTAGIRETEDIVEKIGVERSEAVAMGADVIIMTVSAMDGWTSDDAELLERIQVNQEITGSSAPMILVINKIDCAPSESVETIERVVTPFNKHVLTCAVNGQGIPDLESALIEIAGLDRIPAGGRRWAVNQLILICVIVLCCVVVLTSRQRQFEQLVRTKEALMRLKSSIEEEMPLDFWTIDLREAALALAQISGEDISEEVLSNIFSKFCIGK</sequence>
<dbReference type="PANTHER" id="PTHR42714:SF2">
    <property type="entry name" value="TRNA MODIFICATION GTPASE GTPBP3, MITOCHONDRIAL"/>
    <property type="match status" value="1"/>
</dbReference>
<organism evidence="5 6">
    <name type="scientific">Coptis chinensis</name>
    <dbReference type="NCBI Taxonomy" id="261450"/>
    <lineage>
        <taxon>Eukaryota</taxon>
        <taxon>Viridiplantae</taxon>
        <taxon>Streptophyta</taxon>
        <taxon>Embryophyta</taxon>
        <taxon>Tracheophyta</taxon>
        <taxon>Spermatophyta</taxon>
        <taxon>Magnoliopsida</taxon>
        <taxon>Ranunculales</taxon>
        <taxon>Ranunculaceae</taxon>
        <taxon>Coptidoideae</taxon>
        <taxon>Coptis</taxon>
    </lineage>
</organism>
<keyword evidence="6" id="KW-1185">Reference proteome</keyword>
<keyword evidence="3" id="KW-0472">Membrane</keyword>
<accession>A0A835H053</accession>
<dbReference type="InterPro" id="IPR031168">
    <property type="entry name" value="G_TrmE"/>
</dbReference>
<keyword evidence="3" id="KW-0812">Transmembrane</keyword>
<keyword evidence="3" id="KW-1133">Transmembrane helix</keyword>
<dbReference type="Pfam" id="PF12631">
    <property type="entry name" value="MnmE_helical"/>
    <property type="match status" value="1"/>
</dbReference>
<protein>
    <recommendedName>
        <fullName evidence="4">MnmE helical domain-containing protein</fullName>
    </recommendedName>
</protein>
<name>A0A835H053_9MAGN</name>
<evidence type="ECO:0000256" key="2">
    <source>
        <dbReference type="ARBA" id="ARBA00023134"/>
    </source>
</evidence>
<dbReference type="OrthoDB" id="188276at2759"/>
<dbReference type="FunFam" id="3.40.50.300:FF:000494">
    <property type="entry name" value="tRNA modification GTPase MnmE"/>
    <property type="match status" value="1"/>
</dbReference>
<evidence type="ECO:0000259" key="4">
    <source>
        <dbReference type="Pfam" id="PF12631"/>
    </source>
</evidence>
<evidence type="ECO:0000256" key="3">
    <source>
        <dbReference type="SAM" id="Phobius"/>
    </source>
</evidence>
<comment type="caution">
    <text evidence="5">The sequence shown here is derived from an EMBL/GenBank/DDBJ whole genome shotgun (WGS) entry which is preliminary data.</text>
</comment>
<dbReference type="Gene3D" id="3.40.50.300">
    <property type="entry name" value="P-loop containing nucleotide triphosphate hydrolases"/>
    <property type="match status" value="1"/>
</dbReference>
<dbReference type="InterPro" id="IPR005225">
    <property type="entry name" value="Small_GTP-bd"/>
</dbReference>
<dbReference type="Gene3D" id="1.20.120.430">
    <property type="entry name" value="tRNA modification GTPase MnmE domain 2"/>
    <property type="match status" value="1"/>
</dbReference>
<dbReference type="PANTHER" id="PTHR42714">
    <property type="entry name" value="TRNA MODIFICATION GTPASE GTPBP3"/>
    <property type="match status" value="1"/>
</dbReference>
<dbReference type="GO" id="GO:0005525">
    <property type="term" value="F:GTP binding"/>
    <property type="evidence" value="ECO:0007669"/>
    <property type="project" value="UniProtKB-KW"/>
</dbReference>
<evidence type="ECO:0000313" key="5">
    <source>
        <dbReference type="EMBL" id="KAF9589725.1"/>
    </source>
</evidence>
<evidence type="ECO:0000313" key="6">
    <source>
        <dbReference type="Proteomes" id="UP000631114"/>
    </source>
</evidence>
<keyword evidence="1" id="KW-0547">Nucleotide-binding</keyword>
<dbReference type="SUPFAM" id="SSF52540">
    <property type="entry name" value="P-loop containing nucleoside triphosphate hydrolases"/>
    <property type="match status" value="1"/>
</dbReference>
<dbReference type="GO" id="GO:0005829">
    <property type="term" value="C:cytosol"/>
    <property type="evidence" value="ECO:0007669"/>
    <property type="project" value="TreeGrafter"/>
</dbReference>
<dbReference type="Proteomes" id="UP000631114">
    <property type="component" value="Unassembled WGS sequence"/>
</dbReference>
<evidence type="ECO:0000256" key="1">
    <source>
        <dbReference type="ARBA" id="ARBA00022741"/>
    </source>
</evidence>
<dbReference type="NCBIfam" id="TIGR00231">
    <property type="entry name" value="small_GTP"/>
    <property type="match status" value="1"/>
</dbReference>
<dbReference type="InterPro" id="IPR025867">
    <property type="entry name" value="MnmE_helical"/>
</dbReference>